<protein>
    <submittedName>
        <fullName evidence="7">Glutamate synthase [NADPH] small chain</fullName>
        <ecNumber evidence="7">1.4.1.13</ecNumber>
    </submittedName>
</protein>
<dbReference type="NCBIfam" id="TIGR01317">
    <property type="entry name" value="GOGAT_sm_gam"/>
    <property type="match status" value="1"/>
</dbReference>
<dbReference type="InterPro" id="IPR006005">
    <property type="entry name" value="Glut_synth_ssu1"/>
</dbReference>
<dbReference type="InterPro" id="IPR028261">
    <property type="entry name" value="DPD_II"/>
</dbReference>
<dbReference type="Gene3D" id="1.10.1060.10">
    <property type="entry name" value="Alpha-helical ferredoxin"/>
    <property type="match status" value="1"/>
</dbReference>
<keyword evidence="1" id="KW-0028">Amino-acid biosynthesis</keyword>
<dbReference type="PANTHER" id="PTHR43100:SF1">
    <property type="entry name" value="GLUTAMATE SYNTHASE [NADPH] SMALL CHAIN"/>
    <property type="match status" value="1"/>
</dbReference>
<keyword evidence="2 7" id="KW-0560">Oxidoreductase</keyword>
<dbReference type="EC" id="1.4.1.13" evidence="7"/>
<evidence type="ECO:0000313" key="8">
    <source>
        <dbReference type="EMBL" id="SOE46412.1"/>
    </source>
</evidence>
<evidence type="ECO:0000256" key="3">
    <source>
        <dbReference type="ARBA" id="ARBA00023164"/>
    </source>
</evidence>
<feature type="domain" description="Dihydroprymidine dehydrogenase" evidence="6">
    <location>
        <begin position="24"/>
        <end position="130"/>
    </location>
</feature>
<dbReference type="OrthoDB" id="9803192at2"/>
<dbReference type="EMBL" id="FLRC01000033">
    <property type="protein sequence ID" value="SBT26313.1"/>
    <property type="molecule type" value="Genomic_DNA"/>
</dbReference>
<keyword evidence="3" id="KW-0314">Glutamate biosynthesis</keyword>
<evidence type="ECO:0000256" key="1">
    <source>
        <dbReference type="ARBA" id="ARBA00022605"/>
    </source>
</evidence>
<dbReference type="Pfam" id="PF07992">
    <property type="entry name" value="Pyr_redox_2"/>
    <property type="match status" value="2"/>
</dbReference>
<reference evidence="8 9" key="2">
    <citation type="submission" date="2017-08" db="EMBL/GenBank/DDBJ databases">
        <authorList>
            <person name="de Groot N.N."/>
        </authorList>
    </citation>
    <scope>NUCLEOTIDE SEQUENCE [LARGE SCALE GENOMIC DNA]</scope>
    <source>
        <strain evidence="8">Orrdi1</strain>
    </source>
</reference>
<dbReference type="PRINTS" id="PR00419">
    <property type="entry name" value="ADXRDTASE"/>
</dbReference>
<keyword evidence="9" id="KW-1185">Reference proteome</keyword>
<comment type="pathway">
    <text evidence="4">Amino-acid biosynthesis.</text>
</comment>
<dbReference type="GO" id="GO:0051536">
    <property type="term" value="F:iron-sulfur cluster binding"/>
    <property type="evidence" value="ECO:0007669"/>
    <property type="project" value="InterPro"/>
</dbReference>
<dbReference type="GO" id="GO:0004355">
    <property type="term" value="F:glutamate synthase (NADPH) activity"/>
    <property type="evidence" value="ECO:0007669"/>
    <property type="project" value="UniProtKB-EC"/>
</dbReference>
<dbReference type="InterPro" id="IPR009051">
    <property type="entry name" value="Helical_ferredxn"/>
</dbReference>
<organism evidence="7 9">
    <name type="scientific">Orrella dioscoreae</name>
    <dbReference type="NCBI Taxonomy" id="1851544"/>
    <lineage>
        <taxon>Bacteria</taxon>
        <taxon>Pseudomonadati</taxon>
        <taxon>Pseudomonadota</taxon>
        <taxon>Betaproteobacteria</taxon>
        <taxon>Burkholderiales</taxon>
        <taxon>Alcaligenaceae</taxon>
        <taxon>Orrella</taxon>
    </lineage>
</organism>
<evidence type="ECO:0000259" key="6">
    <source>
        <dbReference type="Pfam" id="PF14691"/>
    </source>
</evidence>
<evidence type="ECO:0000259" key="5">
    <source>
        <dbReference type="Pfam" id="PF07992"/>
    </source>
</evidence>
<reference evidence="7 9" key="1">
    <citation type="submission" date="2016-06" db="EMBL/GenBank/DDBJ databases">
        <authorList>
            <person name="Kjaerup R.B."/>
            <person name="Dalgaard T.S."/>
            <person name="Juul-Madsen H.R."/>
        </authorList>
    </citation>
    <scope>NUCLEOTIDE SEQUENCE [LARGE SCALE GENOMIC DNA]</scope>
    <source>
        <strain evidence="7">Orrdi1</strain>
    </source>
</reference>
<evidence type="ECO:0000313" key="7">
    <source>
        <dbReference type="EMBL" id="SBT26313.1"/>
    </source>
</evidence>
<dbReference type="InterPro" id="IPR051394">
    <property type="entry name" value="Glutamate_Synthase"/>
</dbReference>
<dbReference type="Proteomes" id="UP000078558">
    <property type="component" value="Chromosome I"/>
</dbReference>
<gene>
    <name evidence="7" type="ORF">ODI_04086</name>
    <name evidence="8" type="ORF">ODI_R0288</name>
</gene>
<name>A0A1C3K487_9BURK</name>
<feature type="domain" description="FAD/NAD(P)-binding" evidence="5">
    <location>
        <begin position="372"/>
        <end position="469"/>
    </location>
</feature>
<dbReference type="InterPro" id="IPR036188">
    <property type="entry name" value="FAD/NAD-bd_sf"/>
</dbReference>
<dbReference type="EMBL" id="LT907988">
    <property type="protein sequence ID" value="SOE46412.1"/>
    <property type="molecule type" value="Genomic_DNA"/>
</dbReference>
<dbReference type="SUPFAM" id="SSF46548">
    <property type="entry name" value="alpha-helical ferredoxin"/>
    <property type="match status" value="1"/>
</dbReference>
<evidence type="ECO:0000256" key="2">
    <source>
        <dbReference type="ARBA" id="ARBA00023002"/>
    </source>
</evidence>
<dbReference type="SUPFAM" id="SSF51971">
    <property type="entry name" value="Nucleotide-binding domain"/>
    <property type="match status" value="2"/>
</dbReference>
<proteinExistence type="predicted"/>
<dbReference type="GO" id="GO:0016639">
    <property type="term" value="F:oxidoreductase activity, acting on the CH-NH2 group of donors, NAD or NADP as acceptor"/>
    <property type="evidence" value="ECO:0007669"/>
    <property type="project" value="InterPro"/>
</dbReference>
<dbReference type="Gene3D" id="3.50.50.60">
    <property type="entry name" value="FAD/NAD(P)-binding domain"/>
    <property type="match status" value="1"/>
</dbReference>
<dbReference type="Pfam" id="PF14691">
    <property type="entry name" value="Fer4_20"/>
    <property type="match status" value="1"/>
</dbReference>
<dbReference type="PANTHER" id="PTHR43100">
    <property type="entry name" value="GLUTAMATE SYNTHASE [NADPH] SMALL CHAIN"/>
    <property type="match status" value="1"/>
</dbReference>
<sequence>MGKVTGFLEYERLDEGYEAPVKRLKHWREFVLHLNEDQARQQGARCMDCGIPFCNTGCPVNNIIPDWNDLVYRNQWRQALAVLHSTNNFPEFTGRICPAPCEAACTLNINDDAVGIKSIEHAIIDRGWDEGWVVPQPPARKTGKKVAVVGSGPSGLACAQQLARAGHQVTVFEKSDRIGGLLRYGIPDFKLEKTQIDRRVAQMEAEGVEFCPSTYIGQPGDAGVDGLTVKTPQALQAEFDAVVMAGGAETPRDLPVPGRELDGVYFAMDFLRQQNKAVAGDRLSSQTLAKDKHVIVIGGGDTGSDCVGTSNRHGAKSVTQIELMPRPPEEENKALTWPYWPAKLRTSSSHVEGCDRDWAITSKSFEGENGKVTKLVAARVEWVKDEATGQMKMQEVEGSQFELPADLVLLAMGFVSPVSTVLDAFGVDRDGRGNVRANTDDYRTNVDKVFAAGDMRRGQSLIVWAIREGRQCARSVDAFLMGSTELPR</sequence>
<accession>A0A1C3K487</accession>
<evidence type="ECO:0000256" key="4">
    <source>
        <dbReference type="ARBA" id="ARBA00029440"/>
    </source>
</evidence>
<dbReference type="AlphaFoldDB" id="A0A1C3K487"/>
<dbReference type="KEGG" id="odi:ODI_R0288"/>
<dbReference type="InterPro" id="IPR023753">
    <property type="entry name" value="FAD/NAD-binding_dom"/>
</dbReference>
<dbReference type="STRING" id="1851544.ODI_04086"/>
<dbReference type="Gene3D" id="3.40.50.720">
    <property type="entry name" value="NAD(P)-binding Rossmann-like Domain"/>
    <property type="match status" value="1"/>
</dbReference>
<feature type="domain" description="FAD/NAD(P)-binding" evidence="5">
    <location>
        <begin position="144"/>
        <end position="329"/>
    </location>
</feature>
<evidence type="ECO:0000313" key="9">
    <source>
        <dbReference type="Proteomes" id="UP000078558"/>
    </source>
</evidence>
<dbReference type="GO" id="GO:0006537">
    <property type="term" value="P:glutamate biosynthetic process"/>
    <property type="evidence" value="ECO:0007669"/>
    <property type="project" value="UniProtKB-KW"/>
</dbReference>
<dbReference type="RefSeq" id="WP_067755858.1">
    <property type="nucleotide sequence ID" value="NZ_LT907988.1"/>
</dbReference>